<proteinExistence type="predicted"/>
<evidence type="ECO:0000256" key="1">
    <source>
        <dbReference type="SAM" id="Phobius"/>
    </source>
</evidence>
<dbReference type="EMBL" id="VKHP01000261">
    <property type="protein sequence ID" value="NEV01648.1"/>
    <property type="molecule type" value="Genomic_DNA"/>
</dbReference>
<keyword evidence="1" id="KW-0812">Transmembrane</keyword>
<reference evidence="2 3" key="1">
    <citation type="journal article" date="2020" name="Arch. Microbiol.">
        <title>Bradyrhizobium uaiense sp. nov., a new highly efficient cowpea symbiont.</title>
        <authorList>
            <person name="Cabral Michel D."/>
            <person name="Azarias Guimaraes A."/>
            <person name="Martins da Costa E."/>
            <person name="Soares de Carvalho T."/>
            <person name="Balsanelli E."/>
            <person name="Willems A."/>
            <person name="Maltempi de Souza E."/>
            <person name="de Souza Moreira F.M."/>
        </authorList>
    </citation>
    <scope>NUCLEOTIDE SEQUENCE [LARGE SCALE GENOMIC DNA]</scope>
    <source>
        <strain evidence="2 3">UFLA 03-164</strain>
    </source>
</reference>
<dbReference type="Proteomes" id="UP000468531">
    <property type="component" value="Unassembled WGS sequence"/>
</dbReference>
<organism evidence="2 3">
    <name type="scientific">Bradyrhizobium uaiense</name>
    <dbReference type="NCBI Taxonomy" id="2594946"/>
    <lineage>
        <taxon>Bacteria</taxon>
        <taxon>Pseudomonadati</taxon>
        <taxon>Pseudomonadota</taxon>
        <taxon>Alphaproteobacteria</taxon>
        <taxon>Hyphomicrobiales</taxon>
        <taxon>Nitrobacteraceae</taxon>
        <taxon>Bradyrhizobium</taxon>
    </lineage>
</organism>
<dbReference type="AlphaFoldDB" id="A0A6P1BSZ7"/>
<keyword evidence="1" id="KW-1133">Transmembrane helix</keyword>
<keyword evidence="3" id="KW-1185">Reference proteome</keyword>
<feature type="transmembrane region" description="Helical" evidence="1">
    <location>
        <begin position="18"/>
        <end position="36"/>
    </location>
</feature>
<feature type="transmembrane region" description="Helical" evidence="1">
    <location>
        <begin position="43"/>
        <end position="62"/>
    </location>
</feature>
<evidence type="ECO:0000313" key="3">
    <source>
        <dbReference type="Proteomes" id="UP000468531"/>
    </source>
</evidence>
<accession>A0A6P1BSZ7</accession>
<protein>
    <submittedName>
        <fullName evidence="2">Uncharacterized protein</fullName>
    </submittedName>
</protein>
<feature type="non-terminal residue" evidence="2">
    <location>
        <position position="1"/>
    </location>
</feature>
<keyword evidence="1" id="KW-0472">Membrane</keyword>
<sequence>GYRRGGPAAAAEVHKRQGIAYLMFAATTLALYLAVLRRIAGSQFVLVLIIFFPTIGINANGASSRLNCGG</sequence>
<gene>
    <name evidence="2" type="ORF">FNJ47_39245</name>
</gene>
<evidence type="ECO:0000313" key="2">
    <source>
        <dbReference type="EMBL" id="NEV01648.1"/>
    </source>
</evidence>
<name>A0A6P1BSZ7_9BRAD</name>
<comment type="caution">
    <text evidence="2">The sequence shown here is derived from an EMBL/GenBank/DDBJ whole genome shotgun (WGS) entry which is preliminary data.</text>
</comment>